<name>A0A2T0T4C2_9PSEU</name>
<sequence length="126" mass="14680">MESLRFVLRDRDGKYGQAFDAVFHTDDMRVITSAPQAPRMNAHCERVIGTLRRELLDQFLIMGEGHPRQVLKTYEVHYNRHRPHQARDQLPPADQQHPAAVHDPDTRRVLRTRIFGGLINEYRNAA</sequence>
<comment type="caution">
    <text evidence="2">The sequence shown here is derived from an EMBL/GenBank/DDBJ whole genome shotgun (WGS) entry which is preliminary data.</text>
</comment>
<keyword evidence="3" id="KW-1185">Reference proteome</keyword>
<dbReference type="Pfam" id="PF13683">
    <property type="entry name" value="rve_3"/>
    <property type="match status" value="1"/>
</dbReference>
<dbReference type="SUPFAM" id="SSF53098">
    <property type="entry name" value="Ribonuclease H-like"/>
    <property type="match status" value="1"/>
</dbReference>
<evidence type="ECO:0000259" key="1">
    <source>
        <dbReference type="PROSITE" id="PS50994"/>
    </source>
</evidence>
<gene>
    <name evidence="2" type="ORF">CLV43_106272</name>
</gene>
<reference evidence="2 3" key="1">
    <citation type="submission" date="2018-03" db="EMBL/GenBank/DDBJ databases">
        <title>Genomic Encyclopedia of Archaeal and Bacterial Type Strains, Phase II (KMG-II): from individual species to whole genera.</title>
        <authorList>
            <person name="Goeker M."/>
        </authorList>
    </citation>
    <scope>NUCLEOTIDE SEQUENCE [LARGE SCALE GENOMIC DNA]</scope>
    <source>
        <strain evidence="2 3">DSM 44720</strain>
    </source>
</reference>
<dbReference type="InterPro" id="IPR036397">
    <property type="entry name" value="RNaseH_sf"/>
</dbReference>
<dbReference type="Gene3D" id="3.30.420.10">
    <property type="entry name" value="Ribonuclease H-like superfamily/Ribonuclease H"/>
    <property type="match status" value="1"/>
</dbReference>
<dbReference type="PROSITE" id="PS50994">
    <property type="entry name" value="INTEGRASE"/>
    <property type="match status" value="1"/>
</dbReference>
<accession>A0A2T0T4C2</accession>
<dbReference type="AlphaFoldDB" id="A0A2T0T4C2"/>
<dbReference type="Proteomes" id="UP000239494">
    <property type="component" value="Unassembled WGS sequence"/>
</dbReference>
<evidence type="ECO:0000313" key="2">
    <source>
        <dbReference type="EMBL" id="PRY40535.1"/>
    </source>
</evidence>
<dbReference type="GO" id="GO:0003676">
    <property type="term" value="F:nucleic acid binding"/>
    <property type="evidence" value="ECO:0007669"/>
    <property type="project" value="InterPro"/>
</dbReference>
<organism evidence="2 3">
    <name type="scientific">Umezawaea tangerina</name>
    <dbReference type="NCBI Taxonomy" id="84725"/>
    <lineage>
        <taxon>Bacteria</taxon>
        <taxon>Bacillati</taxon>
        <taxon>Actinomycetota</taxon>
        <taxon>Actinomycetes</taxon>
        <taxon>Pseudonocardiales</taxon>
        <taxon>Pseudonocardiaceae</taxon>
        <taxon>Umezawaea</taxon>
    </lineage>
</organism>
<feature type="domain" description="Integrase catalytic" evidence="1">
    <location>
        <begin position="1"/>
        <end position="99"/>
    </location>
</feature>
<dbReference type="EMBL" id="PVTF01000006">
    <property type="protein sequence ID" value="PRY40535.1"/>
    <property type="molecule type" value="Genomic_DNA"/>
</dbReference>
<proteinExistence type="predicted"/>
<protein>
    <submittedName>
        <fullName evidence="2">Integrase-like protein</fullName>
    </submittedName>
</protein>
<dbReference type="InterPro" id="IPR012337">
    <property type="entry name" value="RNaseH-like_sf"/>
</dbReference>
<dbReference type="InterPro" id="IPR001584">
    <property type="entry name" value="Integrase_cat-core"/>
</dbReference>
<dbReference type="GO" id="GO:0015074">
    <property type="term" value="P:DNA integration"/>
    <property type="evidence" value="ECO:0007669"/>
    <property type="project" value="InterPro"/>
</dbReference>
<evidence type="ECO:0000313" key="3">
    <source>
        <dbReference type="Proteomes" id="UP000239494"/>
    </source>
</evidence>